<proteinExistence type="predicted"/>
<dbReference type="PANTHER" id="PTHR43736">
    <property type="entry name" value="ADP-RIBOSE PYROPHOSPHATASE"/>
    <property type="match status" value="1"/>
</dbReference>
<sequence length="208" mass="22259">MASSPPTAFSINPVPAAFLLSKAAFLAANPHITNLMAGAIVFHPATAKTLLIRRAPTDTFPLKWEVPGGSVDATDAHLAAAAVRELWEETGLSATAVLCAVGQGLRDTPDGAFDRETGMCTFAGRRRNVWGKATFVVDGGDCEGVVLRPKEHVEWAWVTEDEVREGRFEGPEGRALDMVSEGVTQVVLEAFRLKRETNGWKGVSSSAP</sequence>
<feature type="domain" description="Nudix hydrolase" evidence="1">
    <location>
        <begin position="32"/>
        <end position="180"/>
    </location>
</feature>
<dbReference type="PANTHER" id="PTHR43736:SF1">
    <property type="entry name" value="DIHYDRONEOPTERIN TRIPHOSPHATE DIPHOSPHATASE"/>
    <property type="match status" value="1"/>
</dbReference>
<dbReference type="InterPro" id="IPR015797">
    <property type="entry name" value="NUDIX_hydrolase-like_dom_sf"/>
</dbReference>
<dbReference type="AlphaFoldDB" id="A0A8K0SHZ1"/>
<evidence type="ECO:0000259" key="1">
    <source>
        <dbReference type="PROSITE" id="PS51462"/>
    </source>
</evidence>
<dbReference type="SUPFAM" id="SSF55811">
    <property type="entry name" value="Nudix"/>
    <property type="match status" value="1"/>
</dbReference>
<dbReference type="InterPro" id="IPR000086">
    <property type="entry name" value="NUDIX_hydrolase_dom"/>
</dbReference>
<dbReference type="Proteomes" id="UP000813444">
    <property type="component" value="Unassembled WGS sequence"/>
</dbReference>
<dbReference type="PROSITE" id="PS51462">
    <property type="entry name" value="NUDIX"/>
    <property type="match status" value="1"/>
</dbReference>
<reference evidence="2" key="1">
    <citation type="journal article" date="2021" name="Nat. Commun.">
        <title>Genetic determinants of endophytism in the Arabidopsis root mycobiome.</title>
        <authorList>
            <person name="Mesny F."/>
            <person name="Miyauchi S."/>
            <person name="Thiergart T."/>
            <person name="Pickel B."/>
            <person name="Atanasova L."/>
            <person name="Karlsson M."/>
            <person name="Huettel B."/>
            <person name="Barry K.W."/>
            <person name="Haridas S."/>
            <person name="Chen C."/>
            <person name="Bauer D."/>
            <person name="Andreopoulos W."/>
            <person name="Pangilinan J."/>
            <person name="LaButti K."/>
            <person name="Riley R."/>
            <person name="Lipzen A."/>
            <person name="Clum A."/>
            <person name="Drula E."/>
            <person name="Henrissat B."/>
            <person name="Kohler A."/>
            <person name="Grigoriev I.V."/>
            <person name="Martin F.M."/>
            <person name="Hacquard S."/>
        </authorList>
    </citation>
    <scope>NUCLEOTIDE SEQUENCE</scope>
    <source>
        <strain evidence="2">MPI-CAGE-CH-0235</strain>
    </source>
</reference>
<evidence type="ECO:0000313" key="2">
    <source>
        <dbReference type="EMBL" id="KAH7308147.1"/>
    </source>
</evidence>
<gene>
    <name evidence="2" type="ORF">B0I35DRAFT_464424</name>
</gene>
<dbReference type="Pfam" id="PF00293">
    <property type="entry name" value="NUDIX"/>
    <property type="match status" value="1"/>
</dbReference>
<organism evidence="2 3">
    <name type="scientific">Stachybotrys elegans</name>
    <dbReference type="NCBI Taxonomy" id="80388"/>
    <lineage>
        <taxon>Eukaryota</taxon>
        <taxon>Fungi</taxon>
        <taxon>Dikarya</taxon>
        <taxon>Ascomycota</taxon>
        <taxon>Pezizomycotina</taxon>
        <taxon>Sordariomycetes</taxon>
        <taxon>Hypocreomycetidae</taxon>
        <taxon>Hypocreales</taxon>
        <taxon>Stachybotryaceae</taxon>
        <taxon>Stachybotrys</taxon>
    </lineage>
</organism>
<evidence type="ECO:0000313" key="3">
    <source>
        <dbReference type="Proteomes" id="UP000813444"/>
    </source>
</evidence>
<protein>
    <submittedName>
        <fullName evidence="2">NUDIX hydrolase domain-like protein</fullName>
    </submittedName>
</protein>
<keyword evidence="2" id="KW-0378">Hydrolase</keyword>
<keyword evidence="3" id="KW-1185">Reference proteome</keyword>
<name>A0A8K0SHZ1_9HYPO</name>
<dbReference type="OrthoDB" id="276276at2759"/>
<dbReference type="GO" id="GO:0016787">
    <property type="term" value="F:hydrolase activity"/>
    <property type="evidence" value="ECO:0007669"/>
    <property type="project" value="UniProtKB-KW"/>
</dbReference>
<dbReference type="EMBL" id="JAGPNK010000016">
    <property type="protein sequence ID" value="KAH7308147.1"/>
    <property type="molecule type" value="Genomic_DNA"/>
</dbReference>
<dbReference type="Gene3D" id="3.90.79.10">
    <property type="entry name" value="Nucleoside Triphosphate Pyrophosphohydrolase"/>
    <property type="match status" value="1"/>
</dbReference>
<dbReference type="CDD" id="cd02883">
    <property type="entry name" value="NUDIX_Hydrolase"/>
    <property type="match status" value="1"/>
</dbReference>
<accession>A0A8K0SHZ1</accession>
<comment type="caution">
    <text evidence="2">The sequence shown here is derived from an EMBL/GenBank/DDBJ whole genome shotgun (WGS) entry which is preliminary data.</text>
</comment>